<evidence type="ECO:0000313" key="2">
    <source>
        <dbReference type="EMBL" id="CAK0885450.1"/>
    </source>
</evidence>
<protein>
    <submittedName>
        <fullName evidence="2">Uncharacterized protein</fullName>
    </submittedName>
</protein>
<feature type="region of interest" description="Disordered" evidence="1">
    <location>
        <begin position="92"/>
        <end position="133"/>
    </location>
</feature>
<evidence type="ECO:0000256" key="1">
    <source>
        <dbReference type="SAM" id="MobiDB-lite"/>
    </source>
</evidence>
<feature type="compositionally biased region" description="Basic residues" evidence="1">
    <location>
        <begin position="40"/>
        <end position="51"/>
    </location>
</feature>
<comment type="caution">
    <text evidence="2">The sequence shown here is derived from an EMBL/GenBank/DDBJ whole genome shotgun (WGS) entry which is preliminary data.</text>
</comment>
<reference evidence="2" key="1">
    <citation type="submission" date="2023-10" db="EMBL/GenBank/DDBJ databases">
        <authorList>
            <person name="Chen Y."/>
            <person name="Shah S."/>
            <person name="Dougan E. K."/>
            <person name="Thang M."/>
            <person name="Chan C."/>
        </authorList>
    </citation>
    <scope>NUCLEOTIDE SEQUENCE [LARGE SCALE GENOMIC DNA]</scope>
</reference>
<proteinExistence type="predicted"/>
<evidence type="ECO:0000313" key="3">
    <source>
        <dbReference type="Proteomes" id="UP001189429"/>
    </source>
</evidence>
<accession>A0ABN9WJ27</accession>
<gene>
    <name evidence="2" type="ORF">PCOR1329_LOCUS67066</name>
</gene>
<organism evidence="2 3">
    <name type="scientific">Prorocentrum cordatum</name>
    <dbReference type="NCBI Taxonomy" id="2364126"/>
    <lineage>
        <taxon>Eukaryota</taxon>
        <taxon>Sar</taxon>
        <taxon>Alveolata</taxon>
        <taxon>Dinophyceae</taxon>
        <taxon>Prorocentrales</taxon>
        <taxon>Prorocentraceae</taxon>
        <taxon>Prorocentrum</taxon>
    </lineage>
</organism>
<sequence length="133" mass="14242">METSAKTNENVQDGDGSSPRLARICSTDRRRPVGREARRGGRRSRAGRQARGRGGEPGRVLLLSLGERRRRGGRAPGSALCGLFAREACGTGQPRASHARLRGPVHPGWRGPSSQLEAREASEAPLPNALDTL</sequence>
<feature type="region of interest" description="Disordered" evidence="1">
    <location>
        <begin position="1"/>
        <end position="60"/>
    </location>
</feature>
<name>A0ABN9WJ27_9DINO</name>
<dbReference type="EMBL" id="CAUYUJ010018672">
    <property type="protein sequence ID" value="CAK0885450.1"/>
    <property type="molecule type" value="Genomic_DNA"/>
</dbReference>
<keyword evidence="3" id="KW-1185">Reference proteome</keyword>
<feature type="compositionally biased region" description="Polar residues" evidence="1">
    <location>
        <begin position="1"/>
        <end position="11"/>
    </location>
</feature>
<feature type="compositionally biased region" description="Basic and acidic residues" evidence="1">
    <location>
        <begin position="26"/>
        <end position="39"/>
    </location>
</feature>
<dbReference type="Proteomes" id="UP001189429">
    <property type="component" value="Unassembled WGS sequence"/>
</dbReference>